<organism evidence="1 2">
    <name type="scientific">Zoogloea oleivorans</name>
    <dbReference type="NCBI Taxonomy" id="1552750"/>
    <lineage>
        <taxon>Bacteria</taxon>
        <taxon>Pseudomonadati</taxon>
        <taxon>Pseudomonadota</taxon>
        <taxon>Betaproteobacteria</taxon>
        <taxon>Rhodocyclales</taxon>
        <taxon>Zoogloeaceae</taxon>
        <taxon>Zoogloea</taxon>
    </lineage>
</organism>
<evidence type="ECO:0000313" key="1">
    <source>
        <dbReference type="EMBL" id="TYC61248.1"/>
    </source>
</evidence>
<protein>
    <submittedName>
        <fullName evidence="1">Uncharacterized protein</fullName>
    </submittedName>
</protein>
<sequence length="65" mass="7633">MATETRYRFFVREKPAQQGQAVTRRLFVTAYHFTEEQALARYEVVERLEHSARVVDALGYLRKAA</sequence>
<name>A0A6C2D478_9RHOO</name>
<dbReference type="RefSeq" id="WP_148577782.1">
    <property type="nucleotide sequence ID" value="NZ_JAVEUW010000105.1"/>
</dbReference>
<gene>
    <name evidence="1" type="ORF">ETQ85_04090</name>
</gene>
<dbReference type="EMBL" id="SDKK01000003">
    <property type="protein sequence ID" value="TYC61248.1"/>
    <property type="molecule type" value="Genomic_DNA"/>
</dbReference>
<proteinExistence type="predicted"/>
<evidence type="ECO:0000313" key="2">
    <source>
        <dbReference type="Proteomes" id="UP000389128"/>
    </source>
</evidence>
<reference evidence="1 2" key="1">
    <citation type="submission" date="2019-01" db="EMBL/GenBank/DDBJ databases">
        <title>Zoogloea oleivorans genome sequencing and assembly.</title>
        <authorList>
            <person name="Tancsics A."/>
            <person name="Farkas M."/>
            <person name="Kriszt B."/>
            <person name="Maroti G."/>
            <person name="Horvath B."/>
        </authorList>
    </citation>
    <scope>NUCLEOTIDE SEQUENCE [LARGE SCALE GENOMIC DNA]</scope>
    <source>
        <strain evidence="1 2">Buc</strain>
    </source>
</reference>
<dbReference type="OrthoDB" id="9182789at2"/>
<dbReference type="Proteomes" id="UP000389128">
    <property type="component" value="Unassembled WGS sequence"/>
</dbReference>
<comment type="caution">
    <text evidence="1">The sequence shown here is derived from an EMBL/GenBank/DDBJ whole genome shotgun (WGS) entry which is preliminary data.</text>
</comment>
<accession>A0A6C2D478</accession>
<keyword evidence="2" id="KW-1185">Reference proteome</keyword>
<dbReference type="AlphaFoldDB" id="A0A6C2D478"/>